<gene>
    <name evidence="2" type="ORF">J3U87_16620</name>
</gene>
<accession>A0A8A4TXW8</accession>
<protein>
    <submittedName>
        <fullName evidence="2">Methyltransferase domain-containing protein</fullName>
    </submittedName>
</protein>
<organism evidence="2 3">
    <name type="scientific">Sulfidibacter corallicola</name>
    <dbReference type="NCBI Taxonomy" id="2818388"/>
    <lineage>
        <taxon>Bacteria</taxon>
        <taxon>Pseudomonadati</taxon>
        <taxon>Acidobacteriota</taxon>
        <taxon>Holophagae</taxon>
        <taxon>Acanthopleuribacterales</taxon>
        <taxon>Acanthopleuribacteraceae</taxon>
        <taxon>Sulfidibacter</taxon>
    </lineage>
</organism>
<dbReference type="GO" id="GO:0008168">
    <property type="term" value="F:methyltransferase activity"/>
    <property type="evidence" value="ECO:0007669"/>
    <property type="project" value="UniProtKB-KW"/>
</dbReference>
<dbReference type="Gene3D" id="3.40.50.150">
    <property type="entry name" value="Vaccinia Virus protein VP39"/>
    <property type="match status" value="1"/>
</dbReference>
<dbReference type="SUPFAM" id="SSF53335">
    <property type="entry name" value="S-adenosyl-L-methionine-dependent methyltransferases"/>
    <property type="match status" value="1"/>
</dbReference>
<dbReference type="InterPro" id="IPR029063">
    <property type="entry name" value="SAM-dependent_MTases_sf"/>
</dbReference>
<dbReference type="KEGG" id="scor:J3U87_16620"/>
<dbReference type="GO" id="GO:0032259">
    <property type="term" value="P:methylation"/>
    <property type="evidence" value="ECO:0007669"/>
    <property type="project" value="UniProtKB-KW"/>
</dbReference>
<name>A0A8A4TXW8_SULCO</name>
<keyword evidence="3" id="KW-1185">Reference proteome</keyword>
<dbReference type="AlphaFoldDB" id="A0A8A4TXW8"/>
<reference evidence="2" key="1">
    <citation type="submission" date="2021-03" db="EMBL/GenBank/DDBJ databases">
        <title>Acanthopleuribacteraceae sp. M133.</title>
        <authorList>
            <person name="Wang G."/>
        </authorList>
    </citation>
    <scope>NUCLEOTIDE SEQUENCE</scope>
    <source>
        <strain evidence="2">M133</strain>
    </source>
</reference>
<dbReference type="EMBL" id="CP071793">
    <property type="protein sequence ID" value="QTD54071.1"/>
    <property type="molecule type" value="Genomic_DNA"/>
</dbReference>
<evidence type="ECO:0000313" key="3">
    <source>
        <dbReference type="Proteomes" id="UP000663929"/>
    </source>
</evidence>
<keyword evidence="2" id="KW-0808">Transferase</keyword>
<evidence type="ECO:0000259" key="1">
    <source>
        <dbReference type="Pfam" id="PF08241"/>
    </source>
</evidence>
<dbReference type="InterPro" id="IPR013216">
    <property type="entry name" value="Methyltransf_11"/>
</dbReference>
<dbReference type="RefSeq" id="WP_237384170.1">
    <property type="nucleotide sequence ID" value="NZ_CP071793.1"/>
</dbReference>
<feature type="domain" description="Methyltransferase type 11" evidence="1">
    <location>
        <begin position="115"/>
        <end position="209"/>
    </location>
</feature>
<proteinExistence type="predicted"/>
<dbReference type="InterPro" id="IPR052356">
    <property type="entry name" value="Thiol_S-MT"/>
</dbReference>
<evidence type="ECO:0000313" key="2">
    <source>
        <dbReference type="EMBL" id="QTD54071.1"/>
    </source>
</evidence>
<dbReference type="Pfam" id="PF08241">
    <property type="entry name" value="Methyltransf_11"/>
    <property type="match status" value="1"/>
</dbReference>
<sequence>MNLAATHPPTSSFPVFAGSNLNAWQQTGLLAIPGGKGPLEHFRQDSLADPIVYAEFTSDLPQPRFGKRWRKAQAAEAQFWRTWRQNTLYKHISLEAFWQEVVEKTGGALPTGKVLDVGCGPVSVLNFCRPEDMQPFGVDPLAEVYARENLIECSEGLSPMPIAGLSAEKLPFVDGALDHVICFNVLDHVSDAPAVLSEIRRVLKPGGSLRVYVHTFTSWIKRFLFFDTPHTYHWDHEEFKHLLGDAGFQVDHELKEPKTFDLPESLLGKLTHFPYWVATKVAYTSYFRLRRD</sequence>
<dbReference type="PANTHER" id="PTHR45036:SF1">
    <property type="entry name" value="METHYLTRANSFERASE LIKE 7A"/>
    <property type="match status" value="1"/>
</dbReference>
<dbReference type="CDD" id="cd02440">
    <property type="entry name" value="AdoMet_MTases"/>
    <property type="match status" value="1"/>
</dbReference>
<dbReference type="Proteomes" id="UP000663929">
    <property type="component" value="Chromosome"/>
</dbReference>
<keyword evidence="2" id="KW-0489">Methyltransferase</keyword>
<dbReference type="PANTHER" id="PTHR45036">
    <property type="entry name" value="METHYLTRANSFERASE LIKE 7B"/>
    <property type="match status" value="1"/>
</dbReference>